<dbReference type="InterPro" id="IPR036390">
    <property type="entry name" value="WH_DNA-bd_sf"/>
</dbReference>
<sequence>MIQLEDTMNINEKKLHMITKALDNSTRIKILYYLVNNNISNVSNLINIFNISQPNVSRHLKILADANLVFSTKDGKERIYQLSDKHVYQLLLTLKTHIND</sequence>
<dbReference type="CDD" id="cd00090">
    <property type="entry name" value="HTH_ARSR"/>
    <property type="match status" value="1"/>
</dbReference>
<dbReference type="SMART" id="SM00418">
    <property type="entry name" value="HTH_ARSR"/>
    <property type="match status" value="1"/>
</dbReference>
<evidence type="ECO:0000313" key="5">
    <source>
        <dbReference type="EMBL" id="TPR14224.1"/>
    </source>
</evidence>
<dbReference type="InterPro" id="IPR036388">
    <property type="entry name" value="WH-like_DNA-bd_sf"/>
</dbReference>
<feature type="domain" description="HTH arsR-type" evidence="4">
    <location>
        <begin position="7"/>
        <end position="100"/>
    </location>
</feature>
<reference evidence="5 6" key="1">
    <citation type="submission" date="2018-08" db="EMBL/GenBank/DDBJ databases">
        <title>Comparative genomics of wild bee and flower associated Lactobacillus reveals potential adaptation to the bee host.</title>
        <authorList>
            <person name="Vuong H.Q."/>
            <person name="Mcfrederick Q.S."/>
        </authorList>
    </citation>
    <scope>NUCLEOTIDE SEQUENCE [LARGE SCALE GENOMIC DNA]</scope>
    <source>
        <strain evidence="5 6">HV_04</strain>
    </source>
</reference>
<dbReference type="SUPFAM" id="SSF46785">
    <property type="entry name" value="Winged helix' DNA-binding domain"/>
    <property type="match status" value="1"/>
</dbReference>
<organism evidence="5 6">
    <name type="scientific">Apilactobacillus timberlakei</name>
    <dbReference type="NCBI Taxonomy" id="2008380"/>
    <lineage>
        <taxon>Bacteria</taxon>
        <taxon>Bacillati</taxon>
        <taxon>Bacillota</taxon>
        <taxon>Bacilli</taxon>
        <taxon>Lactobacillales</taxon>
        <taxon>Lactobacillaceae</taxon>
        <taxon>Apilactobacillus</taxon>
    </lineage>
</organism>
<name>A0ABY2YSF7_9LACO</name>
<dbReference type="PROSITE" id="PS50987">
    <property type="entry name" value="HTH_ARSR_2"/>
    <property type="match status" value="1"/>
</dbReference>
<dbReference type="InterPro" id="IPR051011">
    <property type="entry name" value="Metal_resp_trans_reg"/>
</dbReference>
<dbReference type="InterPro" id="IPR001845">
    <property type="entry name" value="HTH_ArsR_DNA-bd_dom"/>
</dbReference>
<dbReference type="InterPro" id="IPR011991">
    <property type="entry name" value="ArsR-like_HTH"/>
</dbReference>
<evidence type="ECO:0000256" key="1">
    <source>
        <dbReference type="ARBA" id="ARBA00023015"/>
    </source>
</evidence>
<dbReference type="PANTHER" id="PTHR43132">
    <property type="entry name" value="ARSENICAL RESISTANCE OPERON REPRESSOR ARSR-RELATED"/>
    <property type="match status" value="1"/>
</dbReference>
<keyword evidence="6" id="KW-1185">Reference proteome</keyword>
<keyword evidence="3" id="KW-0804">Transcription</keyword>
<evidence type="ECO:0000256" key="3">
    <source>
        <dbReference type="ARBA" id="ARBA00023163"/>
    </source>
</evidence>
<dbReference type="EMBL" id="QUAM01000003">
    <property type="protein sequence ID" value="TPR14224.1"/>
    <property type="molecule type" value="Genomic_DNA"/>
</dbReference>
<dbReference type="NCBIfam" id="NF033788">
    <property type="entry name" value="HTH_metalloreg"/>
    <property type="match status" value="1"/>
</dbReference>
<dbReference type="PRINTS" id="PR00778">
    <property type="entry name" value="HTHARSR"/>
</dbReference>
<dbReference type="Gene3D" id="1.10.10.10">
    <property type="entry name" value="Winged helix-like DNA-binding domain superfamily/Winged helix DNA-binding domain"/>
    <property type="match status" value="1"/>
</dbReference>
<protein>
    <submittedName>
        <fullName evidence="5">Transcriptional regulator</fullName>
    </submittedName>
</protein>
<evidence type="ECO:0000313" key="6">
    <source>
        <dbReference type="Proteomes" id="UP000767392"/>
    </source>
</evidence>
<evidence type="ECO:0000259" key="4">
    <source>
        <dbReference type="PROSITE" id="PS50987"/>
    </source>
</evidence>
<dbReference type="Proteomes" id="UP000767392">
    <property type="component" value="Unassembled WGS sequence"/>
</dbReference>
<accession>A0ABY2YSF7</accession>
<evidence type="ECO:0000256" key="2">
    <source>
        <dbReference type="ARBA" id="ARBA00023125"/>
    </source>
</evidence>
<comment type="caution">
    <text evidence="5">The sequence shown here is derived from an EMBL/GenBank/DDBJ whole genome shotgun (WGS) entry which is preliminary data.</text>
</comment>
<dbReference type="Pfam" id="PF01022">
    <property type="entry name" value="HTH_5"/>
    <property type="match status" value="1"/>
</dbReference>
<gene>
    <name evidence="5" type="ORF">DY048_04560</name>
</gene>
<proteinExistence type="predicted"/>
<dbReference type="PANTHER" id="PTHR43132:SF2">
    <property type="entry name" value="ARSENICAL RESISTANCE OPERON REPRESSOR ARSR-RELATED"/>
    <property type="match status" value="1"/>
</dbReference>
<keyword evidence="2" id="KW-0238">DNA-binding</keyword>
<keyword evidence="1" id="KW-0805">Transcription regulation</keyword>